<evidence type="ECO:0000313" key="3">
    <source>
        <dbReference type="EMBL" id="RMY43270.1"/>
    </source>
</evidence>
<comment type="caution">
    <text evidence="3">The sequence shown here is derived from an EMBL/GenBank/DDBJ whole genome shotgun (WGS) entry which is preliminary data.</text>
</comment>
<dbReference type="CDD" id="cd21210">
    <property type="entry name" value="CH_SCP1-like"/>
    <property type="match status" value="1"/>
</dbReference>
<reference evidence="3 4" key="1">
    <citation type="journal article" date="2018" name="BMC Genomics">
        <title>Genomic evidence for intraspecific hybridization in a clonal and extremely halotolerant yeast.</title>
        <authorList>
            <person name="Gostincar C."/>
            <person name="Stajich J.E."/>
            <person name="Zupancic J."/>
            <person name="Zalar P."/>
            <person name="Gunde-Cimerman N."/>
        </authorList>
    </citation>
    <scope>NUCLEOTIDE SEQUENCE [LARGE SCALE GENOMIC DNA]</scope>
    <source>
        <strain evidence="3 4">EXF-10513</strain>
    </source>
</reference>
<dbReference type="PANTHER" id="PTHR47385">
    <property type="entry name" value="CALPONIN"/>
    <property type="match status" value="1"/>
</dbReference>
<dbReference type="EMBL" id="QWIO01003616">
    <property type="protein sequence ID" value="RMY43270.1"/>
    <property type="molecule type" value="Genomic_DNA"/>
</dbReference>
<dbReference type="InterPro" id="IPR001715">
    <property type="entry name" value="CH_dom"/>
</dbReference>
<dbReference type="SMART" id="SM00033">
    <property type="entry name" value="CH"/>
    <property type="match status" value="1"/>
</dbReference>
<dbReference type="GO" id="GO:0051015">
    <property type="term" value="F:actin filament binding"/>
    <property type="evidence" value="ECO:0007669"/>
    <property type="project" value="TreeGrafter"/>
</dbReference>
<dbReference type="PRINTS" id="PR00888">
    <property type="entry name" value="SM22CALPONIN"/>
</dbReference>
<dbReference type="InterPro" id="IPR003096">
    <property type="entry name" value="SM22_calponin"/>
</dbReference>
<dbReference type="SUPFAM" id="SSF47576">
    <property type="entry name" value="Calponin-homology domain, CH-domain"/>
    <property type="match status" value="1"/>
</dbReference>
<sequence>MASVTSLDQDMRNLRLGRYTPQAANEARQWIEDSLGESLSSRDLLDALKDGIVLCKLANLVLPPPGVKFKTMAMPFIQMENISHFLKACEMPPLNLPAHDRFLTVDLYEQKDPAQVLQCLGAFSRQAHVARPDVFKTTIGPSKKSGSVRGTEQWRRELAREREQQTGQPDEERGESFGCCAIVVTRDESQLHGWLHWLRRQHTIYHEVTWACEQLEQ</sequence>
<accession>A0A3M7BUT6</accession>
<dbReference type="Proteomes" id="UP000269539">
    <property type="component" value="Unassembled WGS sequence"/>
</dbReference>
<dbReference type="PROSITE" id="PS50021">
    <property type="entry name" value="CH"/>
    <property type="match status" value="1"/>
</dbReference>
<dbReference type="AlphaFoldDB" id="A0A3M7BUT6"/>
<dbReference type="InterPro" id="IPR050606">
    <property type="entry name" value="Calponin-like"/>
</dbReference>
<feature type="domain" description="Calponin-homology (CH)" evidence="2">
    <location>
        <begin position="21"/>
        <end position="127"/>
    </location>
</feature>
<protein>
    <recommendedName>
        <fullName evidence="2">Calponin-homology (CH) domain-containing protein</fullName>
    </recommendedName>
</protein>
<name>A0A3M7BUT6_HORWE</name>
<gene>
    <name evidence="3" type="ORF">D0864_15882</name>
</gene>
<evidence type="ECO:0000259" key="2">
    <source>
        <dbReference type="PROSITE" id="PS50021"/>
    </source>
</evidence>
<proteinExistence type="predicted"/>
<dbReference type="Pfam" id="PF00307">
    <property type="entry name" value="CH"/>
    <property type="match status" value="1"/>
</dbReference>
<dbReference type="GO" id="GO:0007015">
    <property type="term" value="P:actin filament organization"/>
    <property type="evidence" value="ECO:0007669"/>
    <property type="project" value="TreeGrafter"/>
</dbReference>
<evidence type="ECO:0000256" key="1">
    <source>
        <dbReference type="SAM" id="MobiDB-lite"/>
    </source>
</evidence>
<dbReference type="GO" id="GO:0015629">
    <property type="term" value="C:actin cytoskeleton"/>
    <property type="evidence" value="ECO:0007669"/>
    <property type="project" value="TreeGrafter"/>
</dbReference>
<dbReference type="Gene3D" id="1.10.418.10">
    <property type="entry name" value="Calponin-like domain"/>
    <property type="match status" value="1"/>
</dbReference>
<evidence type="ECO:0000313" key="4">
    <source>
        <dbReference type="Proteomes" id="UP000269539"/>
    </source>
</evidence>
<dbReference type="PANTHER" id="PTHR47385:SF14">
    <property type="entry name" value="TRANSGELIN"/>
    <property type="match status" value="1"/>
</dbReference>
<organism evidence="3 4">
    <name type="scientific">Hortaea werneckii</name>
    <name type="common">Black yeast</name>
    <name type="synonym">Cladosporium werneckii</name>
    <dbReference type="NCBI Taxonomy" id="91943"/>
    <lineage>
        <taxon>Eukaryota</taxon>
        <taxon>Fungi</taxon>
        <taxon>Dikarya</taxon>
        <taxon>Ascomycota</taxon>
        <taxon>Pezizomycotina</taxon>
        <taxon>Dothideomycetes</taxon>
        <taxon>Dothideomycetidae</taxon>
        <taxon>Mycosphaerellales</taxon>
        <taxon>Teratosphaeriaceae</taxon>
        <taxon>Hortaea</taxon>
    </lineage>
</organism>
<feature type="compositionally biased region" description="Basic and acidic residues" evidence="1">
    <location>
        <begin position="152"/>
        <end position="174"/>
    </location>
</feature>
<feature type="region of interest" description="Disordered" evidence="1">
    <location>
        <begin position="140"/>
        <end position="174"/>
    </location>
</feature>
<dbReference type="InterPro" id="IPR036872">
    <property type="entry name" value="CH_dom_sf"/>
</dbReference>